<evidence type="ECO:0000313" key="1">
    <source>
        <dbReference type="EMBL" id="GBP93328.1"/>
    </source>
</evidence>
<dbReference type="EMBL" id="BGZK01002364">
    <property type="protein sequence ID" value="GBP93328.1"/>
    <property type="molecule type" value="Genomic_DNA"/>
</dbReference>
<dbReference type="Proteomes" id="UP000299102">
    <property type="component" value="Unassembled WGS sequence"/>
</dbReference>
<gene>
    <name evidence="1" type="ORF">EVAR_69350_1</name>
</gene>
<organism evidence="1 2">
    <name type="scientific">Eumeta variegata</name>
    <name type="common">Bagworm moth</name>
    <name type="synonym">Eumeta japonica</name>
    <dbReference type="NCBI Taxonomy" id="151549"/>
    <lineage>
        <taxon>Eukaryota</taxon>
        <taxon>Metazoa</taxon>
        <taxon>Ecdysozoa</taxon>
        <taxon>Arthropoda</taxon>
        <taxon>Hexapoda</taxon>
        <taxon>Insecta</taxon>
        <taxon>Pterygota</taxon>
        <taxon>Neoptera</taxon>
        <taxon>Endopterygota</taxon>
        <taxon>Lepidoptera</taxon>
        <taxon>Glossata</taxon>
        <taxon>Ditrysia</taxon>
        <taxon>Tineoidea</taxon>
        <taxon>Psychidae</taxon>
        <taxon>Oiketicinae</taxon>
        <taxon>Eumeta</taxon>
    </lineage>
</organism>
<comment type="caution">
    <text evidence="1">The sequence shown here is derived from an EMBL/GenBank/DDBJ whole genome shotgun (WGS) entry which is preliminary data.</text>
</comment>
<dbReference type="AlphaFoldDB" id="A0A4C2A034"/>
<evidence type="ECO:0000313" key="2">
    <source>
        <dbReference type="Proteomes" id="UP000299102"/>
    </source>
</evidence>
<proteinExistence type="predicted"/>
<accession>A0A4C2A034</accession>
<name>A0A4C2A034_EUMVA</name>
<sequence>MTNDPQRRGRSVRRPGRESCRFRFINASMPRNPKQSVIVTELITFGDFVGTSSSDAPPRGRARGLNYASVNVSDKNLAKTRPRCDGSYRNVITMCVFVPVVAGGDGRQSRHLAARLRSMIRLRYRLIRWAGPSNAADDYLHLGERARRGSIKND</sequence>
<keyword evidence="2" id="KW-1185">Reference proteome</keyword>
<protein>
    <submittedName>
        <fullName evidence="1">Uncharacterized protein</fullName>
    </submittedName>
</protein>
<reference evidence="1 2" key="1">
    <citation type="journal article" date="2019" name="Commun. Biol.">
        <title>The bagworm genome reveals a unique fibroin gene that provides high tensile strength.</title>
        <authorList>
            <person name="Kono N."/>
            <person name="Nakamura H."/>
            <person name="Ohtoshi R."/>
            <person name="Tomita M."/>
            <person name="Numata K."/>
            <person name="Arakawa K."/>
        </authorList>
    </citation>
    <scope>NUCLEOTIDE SEQUENCE [LARGE SCALE GENOMIC DNA]</scope>
</reference>